<sequence>MGCFKAVLDRVKKDVQRKMGNMPTLNLNDDKFERITEERSSKKSLDNLLLPNWMEDNKVAMDFRSGNGQIVINQKEIDKIRNDPGQLLRVLDENIPIEKLQHGPYLTQKYYHQELSRPHAEKLLKAANYNGAWLLRTSQSRKNCLTISYIYEQKVHHMYVTTTVYYDEKTKERDFLVTMDLRWGFRDVHDLTEYYRHKKGHLSCRLGASIKNDSQPDGSPVRSPFRRTFPKPIDLMAPPRKSSNKSKIKGSFFTRTFSFTKEILPNKKLGDQPSTSKEEASSSGVSSAQNSSSGDGESVPSTPQA</sequence>
<dbReference type="PROSITE" id="PS50001">
    <property type="entry name" value="SH2"/>
    <property type="match status" value="1"/>
</dbReference>
<dbReference type="SUPFAM" id="SSF55550">
    <property type="entry name" value="SH2 domain"/>
    <property type="match status" value="1"/>
</dbReference>
<name>A0A9N9QFV2_9CUCU</name>
<accession>A0A9N9QFV2</accession>
<evidence type="ECO:0000256" key="1">
    <source>
        <dbReference type="PROSITE-ProRule" id="PRU00191"/>
    </source>
</evidence>
<dbReference type="InterPro" id="IPR036860">
    <property type="entry name" value="SH2_dom_sf"/>
</dbReference>
<dbReference type="SMART" id="SM00252">
    <property type="entry name" value="SH2"/>
    <property type="match status" value="1"/>
</dbReference>
<reference evidence="4" key="1">
    <citation type="submission" date="2022-01" db="EMBL/GenBank/DDBJ databases">
        <authorList>
            <person name="King R."/>
        </authorList>
    </citation>
    <scope>NUCLEOTIDE SEQUENCE</scope>
</reference>
<dbReference type="CDD" id="cd00173">
    <property type="entry name" value="SH2"/>
    <property type="match status" value="1"/>
</dbReference>
<dbReference type="InterPro" id="IPR000980">
    <property type="entry name" value="SH2"/>
</dbReference>
<feature type="region of interest" description="Disordered" evidence="2">
    <location>
        <begin position="208"/>
        <end position="247"/>
    </location>
</feature>
<dbReference type="AlphaFoldDB" id="A0A9N9QFV2"/>
<dbReference type="Gene3D" id="3.30.505.10">
    <property type="entry name" value="SH2 domain"/>
    <property type="match status" value="1"/>
</dbReference>
<feature type="domain" description="SH2" evidence="3">
    <location>
        <begin position="110"/>
        <end position="210"/>
    </location>
</feature>
<evidence type="ECO:0000313" key="4">
    <source>
        <dbReference type="EMBL" id="CAG9768652.1"/>
    </source>
</evidence>
<evidence type="ECO:0000256" key="2">
    <source>
        <dbReference type="SAM" id="MobiDB-lite"/>
    </source>
</evidence>
<evidence type="ECO:0000313" key="5">
    <source>
        <dbReference type="Proteomes" id="UP001152799"/>
    </source>
</evidence>
<feature type="compositionally biased region" description="Basic and acidic residues" evidence="2">
    <location>
        <begin position="264"/>
        <end position="280"/>
    </location>
</feature>
<protein>
    <recommendedName>
        <fullName evidence="3">SH2 domain-containing protein</fullName>
    </recommendedName>
</protein>
<keyword evidence="5" id="KW-1185">Reference proteome</keyword>
<proteinExistence type="predicted"/>
<gene>
    <name evidence="4" type="ORF">CEUTPL_LOCUS9178</name>
</gene>
<evidence type="ECO:0000259" key="3">
    <source>
        <dbReference type="PROSITE" id="PS50001"/>
    </source>
</evidence>
<dbReference type="Proteomes" id="UP001152799">
    <property type="component" value="Chromosome 5"/>
</dbReference>
<dbReference type="OrthoDB" id="8815311at2759"/>
<organism evidence="4 5">
    <name type="scientific">Ceutorhynchus assimilis</name>
    <name type="common">cabbage seed weevil</name>
    <dbReference type="NCBI Taxonomy" id="467358"/>
    <lineage>
        <taxon>Eukaryota</taxon>
        <taxon>Metazoa</taxon>
        <taxon>Ecdysozoa</taxon>
        <taxon>Arthropoda</taxon>
        <taxon>Hexapoda</taxon>
        <taxon>Insecta</taxon>
        <taxon>Pterygota</taxon>
        <taxon>Neoptera</taxon>
        <taxon>Endopterygota</taxon>
        <taxon>Coleoptera</taxon>
        <taxon>Polyphaga</taxon>
        <taxon>Cucujiformia</taxon>
        <taxon>Curculionidae</taxon>
        <taxon>Ceutorhynchinae</taxon>
        <taxon>Ceutorhynchus</taxon>
    </lineage>
</organism>
<dbReference type="EMBL" id="OU892281">
    <property type="protein sequence ID" value="CAG9768652.1"/>
    <property type="molecule type" value="Genomic_DNA"/>
</dbReference>
<feature type="compositionally biased region" description="Low complexity" evidence="2">
    <location>
        <begin position="281"/>
        <end position="298"/>
    </location>
</feature>
<dbReference type="Pfam" id="PF00017">
    <property type="entry name" value="SH2"/>
    <property type="match status" value="1"/>
</dbReference>
<feature type="region of interest" description="Disordered" evidence="2">
    <location>
        <begin position="264"/>
        <end position="305"/>
    </location>
</feature>
<keyword evidence="1" id="KW-0727">SH2 domain</keyword>